<dbReference type="EMBL" id="JBAHYK010001618">
    <property type="protein sequence ID" value="KAL0567318.1"/>
    <property type="molecule type" value="Genomic_DNA"/>
</dbReference>
<evidence type="ECO:0000313" key="2">
    <source>
        <dbReference type="Proteomes" id="UP001465976"/>
    </source>
</evidence>
<protein>
    <submittedName>
        <fullName evidence="1">Uncharacterized protein</fullName>
    </submittedName>
</protein>
<dbReference type="Proteomes" id="UP001465976">
    <property type="component" value="Unassembled WGS sequence"/>
</dbReference>
<name>A0ABR3EWM6_9AGAR</name>
<evidence type="ECO:0000313" key="1">
    <source>
        <dbReference type="EMBL" id="KAL0567318.1"/>
    </source>
</evidence>
<organism evidence="1 2">
    <name type="scientific">Marasmius crinis-equi</name>
    <dbReference type="NCBI Taxonomy" id="585013"/>
    <lineage>
        <taxon>Eukaryota</taxon>
        <taxon>Fungi</taxon>
        <taxon>Dikarya</taxon>
        <taxon>Basidiomycota</taxon>
        <taxon>Agaricomycotina</taxon>
        <taxon>Agaricomycetes</taxon>
        <taxon>Agaricomycetidae</taxon>
        <taxon>Agaricales</taxon>
        <taxon>Marasmiineae</taxon>
        <taxon>Marasmiaceae</taxon>
        <taxon>Marasmius</taxon>
    </lineage>
</organism>
<gene>
    <name evidence="1" type="ORF">V5O48_014679</name>
</gene>
<proteinExistence type="predicted"/>
<keyword evidence="2" id="KW-1185">Reference proteome</keyword>
<reference evidence="1 2" key="1">
    <citation type="submission" date="2024-02" db="EMBL/GenBank/DDBJ databases">
        <title>A draft genome for the cacao thread blight pathogen Marasmius crinis-equi.</title>
        <authorList>
            <person name="Cohen S.P."/>
            <person name="Baruah I.K."/>
            <person name="Amoako-Attah I."/>
            <person name="Bukari Y."/>
            <person name="Meinhardt L.W."/>
            <person name="Bailey B.A."/>
        </authorList>
    </citation>
    <scope>NUCLEOTIDE SEQUENCE [LARGE SCALE GENOMIC DNA]</scope>
    <source>
        <strain evidence="1 2">GH-76</strain>
    </source>
</reference>
<accession>A0ABR3EWM6</accession>
<sequence>MSQSVVDDVLEGLVPDFILQRVIRALLRQHLHKINHGTFQANHTAKMDWVARVKARSFVADLTEKANEQHYEVPTGIGFVLGVFVLFVPDGERDVGGGGGVDYQKLLMGRSISVLGSGRQNTVNSRLEHGLNMDMTLTYFQEDLTLIKNRYLSGVNHSWSLEDWLRIQDSDKTAGRQELREDVVKKGIDAVEAAKTFYNGA</sequence>
<comment type="caution">
    <text evidence="1">The sequence shown here is derived from an EMBL/GenBank/DDBJ whole genome shotgun (WGS) entry which is preliminary data.</text>
</comment>